<keyword evidence="1" id="KW-0812">Transmembrane</keyword>
<keyword evidence="1" id="KW-0472">Membrane</keyword>
<feature type="transmembrane region" description="Helical" evidence="1">
    <location>
        <begin position="29"/>
        <end position="51"/>
    </location>
</feature>
<keyword evidence="3" id="KW-1185">Reference proteome</keyword>
<evidence type="ECO:0000313" key="3">
    <source>
        <dbReference type="Proteomes" id="UP001597493"/>
    </source>
</evidence>
<keyword evidence="1" id="KW-1133">Transmembrane helix</keyword>
<reference evidence="3" key="1">
    <citation type="journal article" date="2019" name="Int. J. Syst. Evol. Microbiol.">
        <title>The Global Catalogue of Microorganisms (GCM) 10K type strain sequencing project: providing services to taxonomists for standard genome sequencing and annotation.</title>
        <authorList>
            <consortium name="The Broad Institute Genomics Platform"/>
            <consortium name="The Broad Institute Genome Sequencing Center for Infectious Disease"/>
            <person name="Wu L."/>
            <person name="Ma J."/>
        </authorList>
    </citation>
    <scope>NUCLEOTIDE SEQUENCE [LARGE SCALE GENOMIC DNA]</scope>
    <source>
        <strain evidence="3">TISTR 1827</strain>
    </source>
</reference>
<name>A0ABW5QWY0_9BACL</name>
<evidence type="ECO:0000256" key="1">
    <source>
        <dbReference type="SAM" id="Phobius"/>
    </source>
</evidence>
<dbReference type="EMBL" id="JBHUMY010000011">
    <property type="protein sequence ID" value="MFD2660854.1"/>
    <property type="molecule type" value="Genomic_DNA"/>
</dbReference>
<proteinExistence type="predicted"/>
<dbReference type="Proteomes" id="UP001597493">
    <property type="component" value="Unassembled WGS sequence"/>
</dbReference>
<accession>A0ABW5QWY0</accession>
<protein>
    <submittedName>
        <fullName evidence="2">TadE family protein</fullName>
    </submittedName>
</protein>
<sequence length="330" mass="35219">MKRPEQWVIPTSALCGGRRRPGGGEQGSIVLEASLVMPLLLIVLVFFIVMIRLCAVQLAVQSAASQTARQIAAHMRPVELSYQQASGMLSSMPVPVQGELADWGSLAAEAAEWLPDPAGSIASAALRGDWQPLANAAATELGRTVVEPLLREYADGAVLDADRLRLAKLTLPDLKDKEEPYITVAAEYEIPFRLPFAGTSITLREQASERVWIGDAVPASGASSSSPENSVPIRIVSLQPSPLRPGQKATVVALTEPNATASLSVRYKSGQSVAKNLGQAEADSSGKISWTWLVGGNTTPGIWELTAESSSGEKVSMHFIVEKDEEPQNQ</sequence>
<organism evidence="2 3">
    <name type="scientific">Paenibacillus thailandensis</name>
    <dbReference type="NCBI Taxonomy" id="393250"/>
    <lineage>
        <taxon>Bacteria</taxon>
        <taxon>Bacillati</taxon>
        <taxon>Bacillota</taxon>
        <taxon>Bacilli</taxon>
        <taxon>Bacillales</taxon>
        <taxon>Paenibacillaceae</taxon>
        <taxon>Paenibacillus</taxon>
    </lineage>
</organism>
<dbReference type="RefSeq" id="WP_379272851.1">
    <property type="nucleotide sequence ID" value="NZ_JBHUGT010000045.1"/>
</dbReference>
<comment type="caution">
    <text evidence="2">The sequence shown here is derived from an EMBL/GenBank/DDBJ whole genome shotgun (WGS) entry which is preliminary data.</text>
</comment>
<gene>
    <name evidence="2" type="ORF">ACFSW5_11410</name>
</gene>
<evidence type="ECO:0000313" key="2">
    <source>
        <dbReference type="EMBL" id="MFD2660854.1"/>
    </source>
</evidence>